<dbReference type="RefSeq" id="WP_244556481.1">
    <property type="nucleotide sequence ID" value="NZ_FUXU01000004.1"/>
</dbReference>
<accession>A0A1T4U0S0</accession>
<gene>
    <name evidence="1" type="ORF">SAMN02745132_00498</name>
</gene>
<protein>
    <submittedName>
        <fullName evidence="1">PQQ-dependent catabolism-associated beta-propeller protein</fullName>
    </submittedName>
</protein>
<name>A0A1T4U0S0_9GAMM</name>
<organism evidence="1 2">
    <name type="scientific">Enterovibrio nigricans DSM 22720</name>
    <dbReference type="NCBI Taxonomy" id="1121868"/>
    <lineage>
        <taxon>Bacteria</taxon>
        <taxon>Pseudomonadati</taxon>
        <taxon>Pseudomonadota</taxon>
        <taxon>Gammaproteobacteria</taxon>
        <taxon>Vibrionales</taxon>
        <taxon>Vibrionaceae</taxon>
        <taxon>Enterovibrio</taxon>
    </lineage>
</organism>
<keyword evidence="2" id="KW-1185">Reference proteome</keyword>
<dbReference type="AlphaFoldDB" id="A0A1T4U0S0"/>
<reference evidence="2" key="1">
    <citation type="submission" date="2017-02" db="EMBL/GenBank/DDBJ databases">
        <authorList>
            <person name="Varghese N."/>
            <person name="Submissions S."/>
        </authorList>
    </citation>
    <scope>NUCLEOTIDE SEQUENCE [LARGE SCALE GENOMIC DNA]</scope>
    <source>
        <strain evidence="2">DSM 22720</strain>
    </source>
</reference>
<dbReference type="Gene3D" id="2.130.10.10">
    <property type="entry name" value="YVTN repeat-like/Quinoprotein amine dehydrogenase"/>
    <property type="match status" value="2"/>
</dbReference>
<proteinExistence type="predicted"/>
<dbReference type="InterPro" id="IPR019405">
    <property type="entry name" value="Lactonase_7-beta_prop"/>
</dbReference>
<dbReference type="NCBIfam" id="TIGR02276">
    <property type="entry name" value="beta_rpt_yvtn"/>
    <property type="match status" value="1"/>
</dbReference>
<dbReference type="InterPro" id="IPR051200">
    <property type="entry name" value="Host-pathogen_enzymatic-act"/>
</dbReference>
<sequence>MAHWINTETNAMFHNTLVDARPRYAQFSPDGKQLWVSAEIGGTVSVIDTDTKEIIKKISFAPKGVHKDKVQPVGVKLTSDGKTAFVALGPANHVAVVNTGTLEVEDCLLVGRRVWQMALNEAEDRLLATNGVSGDVSIIDVPNREVIKTVKVGRYPWGVAVRTVE</sequence>
<dbReference type="InterPro" id="IPR015943">
    <property type="entry name" value="WD40/YVTN_repeat-like_dom_sf"/>
</dbReference>
<dbReference type="Pfam" id="PF10282">
    <property type="entry name" value="Lactonase"/>
    <property type="match status" value="1"/>
</dbReference>
<dbReference type="Proteomes" id="UP000190162">
    <property type="component" value="Unassembled WGS sequence"/>
</dbReference>
<evidence type="ECO:0000313" key="2">
    <source>
        <dbReference type="Proteomes" id="UP000190162"/>
    </source>
</evidence>
<dbReference type="PANTHER" id="PTHR47197">
    <property type="entry name" value="PROTEIN NIRF"/>
    <property type="match status" value="1"/>
</dbReference>
<dbReference type="SUPFAM" id="SSF50974">
    <property type="entry name" value="Nitrous oxide reductase, N-terminal domain"/>
    <property type="match status" value="1"/>
</dbReference>
<dbReference type="InterPro" id="IPR011045">
    <property type="entry name" value="N2O_reductase_N"/>
</dbReference>
<dbReference type="PANTHER" id="PTHR47197:SF3">
    <property type="entry name" value="DIHYDRO-HEME D1 DEHYDROGENASE"/>
    <property type="match status" value="1"/>
</dbReference>
<evidence type="ECO:0000313" key="1">
    <source>
        <dbReference type="EMBL" id="SKA46336.1"/>
    </source>
</evidence>
<dbReference type="InterPro" id="IPR011964">
    <property type="entry name" value="YVTN_b-propeller_repeat"/>
</dbReference>
<dbReference type="EMBL" id="FUXU01000004">
    <property type="protein sequence ID" value="SKA46336.1"/>
    <property type="molecule type" value="Genomic_DNA"/>
</dbReference>